<comment type="caution">
    <text evidence="1">The sequence shown here is derived from an EMBL/GenBank/DDBJ whole genome shotgun (WGS) entry which is preliminary data.</text>
</comment>
<reference evidence="1 2" key="1">
    <citation type="submission" date="2023-04" db="EMBL/GenBank/DDBJ databases">
        <title>A novel bacteria isolated from coastal sediment.</title>
        <authorList>
            <person name="Liu X.-J."/>
            <person name="Du Z.-J."/>
        </authorList>
    </citation>
    <scope>NUCLEOTIDE SEQUENCE [LARGE SCALE GENOMIC DNA]</scope>
    <source>
        <strain evidence="1 2">SDUM461004</strain>
    </source>
</reference>
<sequence>MTLKATFLKVIRKSKDCFVKKYVPGKHRDDYLGWIINEEFLTRQTRQIQQMLQALANGVTLDEVLQGFDGRRCGERIVEYPYFIDWYERSGACETILDIGCVLNNPAVSLYLNTHVESLWFCNPAVESLVLDRPTYYHISKLIDAFPAGERFKLITCLSTIEHIGYDNSQYGSKEAALYDVPSDEPLLTSIEKISELLLPEGKSLISVPFGLRAVNLHRVTKLPAFQSFDWASAQAVKSHARSLGLDCHCVVYAGDENGWKKIIDPANFQEPYGHGFPGAPAVLMIELTKPS</sequence>
<evidence type="ECO:0008006" key="3">
    <source>
        <dbReference type="Google" id="ProtNLM"/>
    </source>
</evidence>
<evidence type="ECO:0000313" key="2">
    <source>
        <dbReference type="Proteomes" id="UP001243717"/>
    </source>
</evidence>
<name>A0ABU1AER9_9BACT</name>
<accession>A0ABU1AER9</accession>
<dbReference type="RefSeq" id="WP_308983796.1">
    <property type="nucleotide sequence ID" value="NZ_JARXIC010000003.1"/>
</dbReference>
<gene>
    <name evidence="1" type="ORF">QEH59_02570</name>
</gene>
<keyword evidence="2" id="KW-1185">Reference proteome</keyword>
<evidence type="ECO:0000313" key="1">
    <source>
        <dbReference type="EMBL" id="MDQ8193292.1"/>
    </source>
</evidence>
<dbReference type="EMBL" id="JARXIC010000003">
    <property type="protein sequence ID" value="MDQ8193292.1"/>
    <property type="molecule type" value="Genomic_DNA"/>
</dbReference>
<organism evidence="1 2">
    <name type="scientific">Thalassobacterium sedimentorum</name>
    <dbReference type="NCBI Taxonomy" id="3041258"/>
    <lineage>
        <taxon>Bacteria</taxon>
        <taxon>Pseudomonadati</taxon>
        <taxon>Verrucomicrobiota</taxon>
        <taxon>Opitutia</taxon>
        <taxon>Puniceicoccales</taxon>
        <taxon>Coraliomargaritaceae</taxon>
        <taxon>Thalassobacterium</taxon>
    </lineage>
</organism>
<proteinExistence type="predicted"/>
<dbReference type="Proteomes" id="UP001243717">
    <property type="component" value="Unassembled WGS sequence"/>
</dbReference>
<protein>
    <recommendedName>
        <fullName evidence="3">Class I SAM-dependent methyltransferase</fullName>
    </recommendedName>
</protein>